<evidence type="ECO:0000313" key="3">
    <source>
        <dbReference type="Proteomes" id="UP000036106"/>
    </source>
</evidence>
<protein>
    <recommendedName>
        <fullName evidence="4">DUF3290 domain-containing protein</fullName>
    </recommendedName>
</protein>
<gene>
    <name evidence="2" type="ORF">ABM34_11565</name>
</gene>
<feature type="transmembrane region" description="Helical" evidence="1">
    <location>
        <begin position="20"/>
        <end position="39"/>
    </location>
</feature>
<evidence type="ECO:0008006" key="4">
    <source>
        <dbReference type="Google" id="ProtNLM"/>
    </source>
</evidence>
<organism evidence="2 3">
    <name type="scientific">Companilactobacillus ginsenosidimutans</name>
    <dbReference type="NCBI Taxonomy" id="1007676"/>
    <lineage>
        <taxon>Bacteria</taxon>
        <taxon>Bacillati</taxon>
        <taxon>Bacillota</taxon>
        <taxon>Bacilli</taxon>
        <taxon>Lactobacillales</taxon>
        <taxon>Lactobacillaceae</taxon>
        <taxon>Companilactobacillus</taxon>
    </lineage>
</organism>
<keyword evidence="1" id="KW-1133">Transmembrane helix</keyword>
<dbReference type="Proteomes" id="UP000036106">
    <property type="component" value="Chromosome"/>
</dbReference>
<name>A0A0H4QN00_9LACO</name>
<keyword evidence="1" id="KW-0472">Membrane</keyword>
<accession>A0A0H4QN00</accession>
<dbReference type="EMBL" id="CP012034">
    <property type="protein sequence ID" value="AKP68108.1"/>
    <property type="molecule type" value="Genomic_DNA"/>
</dbReference>
<evidence type="ECO:0000256" key="1">
    <source>
        <dbReference type="SAM" id="Phobius"/>
    </source>
</evidence>
<sequence length="148" mass="17078">MTFYSYDYLVQQNSTPNVVFITVTIILVAALLFTGYRYIRNRADNKYRDLFIIFVMGAALFIGINYNNYEKQLDISNKTNQTLTLMRSVAKVKNVSVKKLYSNTSTPAEGMLIKNGKYYYRVSFDNNQNSYTLTNANILNTKTVNLQK</sequence>
<evidence type="ECO:0000313" key="2">
    <source>
        <dbReference type="EMBL" id="AKP68108.1"/>
    </source>
</evidence>
<dbReference type="AlphaFoldDB" id="A0A0H4QN00"/>
<reference evidence="3" key="1">
    <citation type="submission" date="2015-07" db="EMBL/GenBank/DDBJ databases">
        <title>Lactobacillus ginsenosidimutans/EMML 3141/ whole genome sequencing.</title>
        <authorList>
            <person name="Kim M.K."/>
            <person name="Im W.-T."/>
            <person name="Srinivasan S."/>
            <person name="Lee J.-J."/>
        </authorList>
    </citation>
    <scope>NUCLEOTIDE SEQUENCE [LARGE SCALE GENOMIC DNA]</scope>
    <source>
        <strain evidence="3">EMML 3041</strain>
    </source>
</reference>
<dbReference type="OrthoDB" id="3232508at2"/>
<dbReference type="KEGG" id="lgn:ABM34_11565"/>
<dbReference type="PATRIC" id="fig|1007676.4.peg.2338"/>
<feature type="transmembrane region" description="Helical" evidence="1">
    <location>
        <begin position="51"/>
        <end position="69"/>
    </location>
</feature>
<dbReference type="RefSeq" id="WP_048705896.1">
    <property type="nucleotide sequence ID" value="NZ_CP012034.1"/>
</dbReference>
<proteinExistence type="predicted"/>
<dbReference type="InterPro" id="IPR021707">
    <property type="entry name" value="DUF3290"/>
</dbReference>
<dbReference type="STRING" id="1007676.ABM34_11565"/>
<dbReference type="Pfam" id="PF11694">
    <property type="entry name" value="DUF3290"/>
    <property type="match status" value="1"/>
</dbReference>
<keyword evidence="3" id="KW-1185">Reference proteome</keyword>
<keyword evidence="1" id="KW-0812">Transmembrane</keyword>